<dbReference type="Gene3D" id="2.60.40.1190">
    <property type="match status" value="1"/>
</dbReference>
<accession>A0A382YWJ7</accession>
<name>A0A382YWJ7_9ZZZZ</name>
<feature type="domain" description="Carbohydrate-binding" evidence="1">
    <location>
        <begin position="39"/>
        <end position="129"/>
    </location>
</feature>
<evidence type="ECO:0000259" key="1">
    <source>
        <dbReference type="Pfam" id="PF06452"/>
    </source>
</evidence>
<evidence type="ECO:0000313" key="2">
    <source>
        <dbReference type="EMBL" id="SVD87657.1"/>
    </source>
</evidence>
<dbReference type="GO" id="GO:0004553">
    <property type="term" value="F:hydrolase activity, hydrolyzing O-glycosyl compounds"/>
    <property type="evidence" value="ECO:0007669"/>
    <property type="project" value="InterPro"/>
</dbReference>
<reference evidence="2" key="1">
    <citation type="submission" date="2018-05" db="EMBL/GenBank/DDBJ databases">
        <authorList>
            <person name="Lanie J.A."/>
            <person name="Ng W.-L."/>
            <person name="Kazmierczak K.M."/>
            <person name="Andrzejewski T.M."/>
            <person name="Davidsen T.M."/>
            <person name="Wayne K.J."/>
            <person name="Tettelin H."/>
            <person name="Glass J.I."/>
            <person name="Rusch D."/>
            <person name="Podicherti R."/>
            <person name="Tsui H.-C.T."/>
            <person name="Winkler M.E."/>
        </authorList>
    </citation>
    <scope>NUCLEOTIDE SEQUENCE</scope>
</reference>
<sequence length="139" mass="16065">MIHKITILILCLLAIYLTYAEDSEFKVVSPKWTDSPPIIDGQLDEASWQLATIINDFVQHEPTAGAPTELKTNVYLLYDENQLYVGFECYKPDMDKLMANETRRDSRFFLDDYVAVYLDTYLDLRDCYGFELNALGTQT</sequence>
<feature type="non-terminal residue" evidence="2">
    <location>
        <position position="139"/>
    </location>
</feature>
<gene>
    <name evidence="2" type="ORF">METZ01_LOCUS440511</name>
</gene>
<dbReference type="SUPFAM" id="SSF49344">
    <property type="entry name" value="CBD9-like"/>
    <property type="match status" value="1"/>
</dbReference>
<dbReference type="Pfam" id="PF06452">
    <property type="entry name" value="CBM9_1"/>
    <property type="match status" value="1"/>
</dbReference>
<dbReference type="GO" id="GO:0016052">
    <property type="term" value="P:carbohydrate catabolic process"/>
    <property type="evidence" value="ECO:0007669"/>
    <property type="project" value="InterPro"/>
</dbReference>
<organism evidence="2">
    <name type="scientific">marine metagenome</name>
    <dbReference type="NCBI Taxonomy" id="408172"/>
    <lineage>
        <taxon>unclassified sequences</taxon>
        <taxon>metagenomes</taxon>
        <taxon>ecological metagenomes</taxon>
    </lineage>
</organism>
<dbReference type="EMBL" id="UINC01179134">
    <property type="protein sequence ID" value="SVD87657.1"/>
    <property type="molecule type" value="Genomic_DNA"/>
</dbReference>
<dbReference type="GO" id="GO:0030246">
    <property type="term" value="F:carbohydrate binding"/>
    <property type="evidence" value="ECO:0007669"/>
    <property type="project" value="InterPro"/>
</dbReference>
<dbReference type="AlphaFoldDB" id="A0A382YWJ7"/>
<protein>
    <recommendedName>
        <fullName evidence="1">Carbohydrate-binding domain-containing protein</fullName>
    </recommendedName>
</protein>
<dbReference type="InterPro" id="IPR010502">
    <property type="entry name" value="Carb-bd_dom_fam9"/>
</dbReference>
<proteinExistence type="predicted"/>